<organism evidence="1 2">
    <name type="scientific">Stephania yunnanensis</name>
    <dbReference type="NCBI Taxonomy" id="152371"/>
    <lineage>
        <taxon>Eukaryota</taxon>
        <taxon>Viridiplantae</taxon>
        <taxon>Streptophyta</taxon>
        <taxon>Embryophyta</taxon>
        <taxon>Tracheophyta</taxon>
        <taxon>Spermatophyta</taxon>
        <taxon>Magnoliopsida</taxon>
        <taxon>Ranunculales</taxon>
        <taxon>Menispermaceae</taxon>
        <taxon>Menispermoideae</taxon>
        <taxon>Cissampelideae</taxon>
        <taxon>Stephania</taxon>
    </lineage>
</organism>
<protein>
    <submittedName>
        <fullName evidence="1">Uncharacterized protein</fullName>
    </submittedName>
</protein>
<proteinExistence type="predicted"/>
<keyword evidence="2" id="KW-1185">Reference proteome</keyword>
<dbReference type="Proteomes" id="UP001420932">
    <property type="component" value="Unassembled WGS sequence"/>
</dbReference>
<name>A0AAP0Q137_9MAGN</name>
<evidence type="ECO:0000313" key="1">
    <source>
        <dbReference type="EMBL" id="KAK9163135.1"/>
    </source>
</evidence>
<gene>
    <name evidence="1" type="ORF">Syun_004037</name>
</gene>
<sequence>MLTWRHVGLHVKSPNYFEVMMWSQFNCSFGFDKSTPSLWAVSKSKPLAAADHLCYATAPPKPSIISVLRHCASPPAARRRISHSVSFLLTSGCSSSLRAPSRSSPSSSSVTASRLQLLAVAFDYATSGLLLGLSTSLRTPVASLPRGARLIARPFSSPALPSPLSCFRPIIPVEEIRSKGQEPYAYKWDRTHSANQLQDIYIRVWEIGRSRTHLRQERRQRRAYDAAKAVLMSGRMPKPTPTGSCLVELGKKNAQPPPAVDAIVAVIAAVTYATKFLCFETSQSDVANSS</sequence>
<comment type="caution">
    <text evidence="1">The sequence shown here is derived from an EMBL/GenBank/DDBJ whole genome shotgun (WGS) entry which is preliminary data.</text>
</comment>
<dbReference type="AlphaFoldDB" id="A0AAP0Q137"/>
<accession>A0AAP0Q137</accession>
<evidence type="ECO:0000313" key="2">
    <source>
        <dbReference type="Proteomes" id="UP001420932"/>
    </source>
</evidence>
<dbReference type="EMBL" id="JBBNAF010000002">
    <property type="protein sequence ID" value="KAK9163135.1"/>
    <property type="molecule type" value="Genomic_DNA"/>
</dbReference>
<reference evidence="1 2" key="1">
    <citation type="submission" date="2024-01" db="EMBL/GenBank/DDBJ databases">
        <title>Genome assemblies of Stephania.</title>
        <authorList>
            <person name="Yang L."/>
        </authorList>
    </citation>
    <scope>NUCLEOTIDE SEQUENCE [LARGE SCALE GENOMIC DNA]</scope>
    <source>
        <strain evidence="1">YNDBR</strain>
        <tissue evidence="1">Leaf</tissue>
    </source>
</reference>